<evidence type="ECO:0000256" key="1">
    <source>
        <dbReference type="ARBA" id="ARBA00010617"/>
    </source>
</evidence>
<dbReference type="SUPFAM" id="SSF48264">
    <property type="entry name" value="Cytochrome P450"/>
    <property type="match status" value="1"/>
</dbReference>
<sequence length="419" mass="45973">MTTPLTTTPPTSDLTRLYGPEFAADAYGIYRRLRALGKVAPVEFAPGVKALLVTDFGTALEVLYDTKLWSKDPRAWEAAHMPADSPMRTMLGYQRSPMFTDGDEHARYRGAVSDSLARFEPHVLRGMVRRSADRLIQGFAARGECDLVAEFAMGLPVLLFNEMFGVPDRENTRLATALAGFTSAHQEQAKEAWDDYLGYIGELVDLRVREPGQDLTSWLLAHPARLTTQEVFEELLLFVGAAHEPTSGLLANSLHRMLTDDRYYSTLTDGALTVHDALRVVLWKQTPVANYGAHYPRQDTVLAGVPVPAHSLVLISFAAINDGLAPERPEEAGNGGRSHLAFSAGPHACPAKDPSVQIAVTAVERLTSWLPTLELAVPADEIVWRPTGFLRALTRLPVRFTPIHPDQEGTTPWTSPASA</sequence>
<keyword evidence="3" id="KW-1185">Reference proteome</keyword>
<organism evidence="2 3">
    <name type="scientific">Streptomyces liangshanensis</name>
    <dbReference type="NCBI Taxonomy" id="2717324"/>
    <lineage>
        <taxon>Bacteria</taxon>
        <taxon>Bacillati</taxon>
        <taxon>Actinomycetota</taxon>
        <taxon>Actinomycetes</taxon>
        <taxon>Kitasatosporales</taxon>
        <taxon>Streptomycetaceae</taxon>
        <taxon>Streptomyces</taxon>
    </lineage>
</organism>
<dbReference type="Proteomes" id="UP000501179">
    <property type="component" value="Chromosome"/>
</dbReference>
<dbReference type="PANTHER" id="PTHR46696:SF1">
    <property type="entry name" value="CYTOCHROME P450 YJIB-RELATED"/>
    <property type="match status" value="1"/>
</dbReference>
<protein>
    <submittedName>
        <fullName evidence="2">Cytochrome P450</fullName>
    </submittedName>
</protein>
<proteinExistence type="inferred from homology"/>
<dbReference type="GO" id="GO:0016705">
    <property type="term" value="F:oxidoreductase activity, acting on paired donors, with incorporation or reduction of molecular oxygen"/>
    <property type="evidence" value="ECO:0007669"/>
    <property type="project" value="InterPro"/>
</dbReference>
<reference evidence="2 3" key="1">
    <citation type="submission" date="2020-03" db="EMBL/GenBank/DDBJ databases">
        <title>A novel species.</title>
        <authorList>
            <person name="Gao J."/>
        </authorList>
    </citation>
    <scope>NUCLEOTIDE SEQUENCE [LARGE SCALE GENOMIC DNA]</scope>
    <source>
        <strain evidence="2 3">QMT-12</strain>
    </source>
</reference>
<dbReference type="GO" id="GO:0005506">
    <property type="term" value="F:iron ion binding"/>
    <property type="evidence" value="ECO:0007669"/>
    <property type="project" value="InterPro"/>
</dbReference>
<dbReference type="RefSeq" id="WP_167033919.1">
    <property type="nucleotide sequence ID" value="NZ_CP050177.1"/>
</dbReference>
<dbReference type="EMBL" id="CP050177">
    <property type="protein sequence ID" value="QIQ05418.1"/>
    <property type="molecule type" value="Genomic_DNA"/>
</dbReference>
<gene>
    <name evidence="2" type="ORF">HA039_26800</name>
</gene>
<dbReference type="AlphaFoldDB" id="A0A6G9H4F6"/>
<dbReference type="PANTHER" id="PTHR46696">
    <property type="entry name" value="P450, PUTATIVE (EUROFUNG)-RELATED"/>
    <property type="match status" value="1"/>
</dbReference>
<dbReference type="GO" id="GO:0004497">
    <property type="term" value="F:monooxygenase activity"/>
    <property type="evidence" value="ECO:0007669"/>
    <property type="project" value="InterPro"/>
</dbReference>
<dbReference type="InterPro" id="IPR002397">
    <property type="entry name" value="Cyt_P450_B"/>
</dbReference>
<name>A0A6G9H4F6_9ACTN</name>
<evidence type="ECO:0000313" key="3">
    <source>
        <dbReference type="Proteomes" id="UP000501179"/>
    </source>
</evidence>
<evidence type="ECO:0000313" key="2">
    <source>
        <dbReference type="EMBL" id="QIQ05418.1"/>
    </source>
</evidence>
<dbReference type="PRINTS" id="PR00359">
    <property type="entry name" value="BP450"/>
</dbReference>
<dbReference type="Gene3D" id="1.10.630.10">
    <property type="entry name" value="Cytochrome P450"/>
    <property type="match status" value="1"/>
</dbReference>
<dbReference type="InterPro" id="IPR036396">
    <property type="entry name" value="Cyt_P450_sf"/>
</dbReference>
<accession>A0A6G9H4F6</accession>
<dbReference type="KEGG" id="slia:HA039_26800"/>
<dbReference type="GO" id="GO:0020037">
    <property type="term" value="F:heme binding"/>
    <property type="evidence" value="ECO:0007669"/>
    <property type="project" value="InterPro"/>
</dbReference>
<comment type="similarity">
    <text evidence="1">Belongs to the cytochrome P450 family.</text>
</comment>